<proteinExistence type="inferred from homology"/>
<dbReference type="GO" id="GO:0044177">
    <property type="term" value="C:host cell Golgi apparatus"/>
    <property type="evidence" value="ECO:0007669"/>
    <property type="project" value="UniProtKB-SubCell"/>
</dbReference>
<keyword evidence="11" id="KW-0449">Lipoprotein</keyword>
<evidence type="ECO:0000256" key="2">
    <source>
        <dbReference type="ARBA" id="ARBA00004136"/>
    </source>
</evidence>
<evidence type="ECO:0000256" key="10">
    <source>
        <dbReference type="ARBA" id="ARBA00023200"/>
    </source>
</evidence>
<dbReference type="KEGG" id="vg:26100448"/>
<keyword evidence="9" id="KW-0564">Palmitate</keyword>
<comment type="subcellular location">
    <subcellularLocation>
        <location evidence="2">Host Golgi apparatus</location>
    </subcellularLocation>
    <subcellularLocation>
        <location evidence="3">Host cytoplasm</location>
    </subcellularLocation>
    <subcellularLocation>
        <location evidence="4">Virion</location>
    </subcellularLocation>
</comment>
<comment type="function">
    <text evidence="1">Plays several roles during the time course of infection, including egress of virus particles from the perinuclear space and secondary envelopment of cytoplasmic capsids that bud into specific trans-Golgi network (TGN)-derived membranes.</text>
</comment>
<evidence type="ECO:0000256" key="9">
    <source>
        <dbReference type="ARBA" id="ARBA00023139"/>
    </source>
</evidence>
<dbReference type="GO" id="GO:0044423">
    <property type="term" value="C:virion component"/>
    <property type="evidence" value="ECO:0007669"/>
    <property type="project" value="UniProtKB-KW"/>
</dbReference>
<evidence type="ECO:0000256" key="3">
    <source>
        <dbReference type="ARBA" id="ARBA00004192"/>
    </source>
</evidence>
<dbReference type="OrthoDB" id="11734at10239"/>
<protein>
    <submittedName>
        <fullName evidence="13">ORF55</fullName>
    </submittedName>
</protein>
<dbReference type="EMBL" id="KT595939">
    <property type="protein sequence ID" value="ALE14769.1"/>
    <property type="molecule type" value="Genomic_DNA"/>
</dbReference>
<evidence type="ECO:0000256" key="11">
    <source>
        <dbReference type="ARBA" id="ARBA00023288"/>
    </source>
</evidence>
<reference evidence="13 14" key="1">
    <citation type="journal article" date="2015" name="Genome Announc.">
        <title>First Complete Genome Sequence of Felis catus Gammaherpesvirus 1.</title>
        <authorList>
            <person name="Troyer R.M."/>
            <person name="Lee J.S."/>
            <person name="Vuyisich M."/>
            <person name="Chain P."/>
            <person name="Lo C.C."/>
            <person name="Kronmiller B."/>
            <person name="Bracha S."/>
            <person name="Avery A.C."/>
            <person name="VandeWoude S."/>
        </authorList>
    </citation>
    <scope>NUCLEOTIDE SEQUENCE [LARGE SCALE GENOMIC DNA]</scope>
    <source>
        <strain evidence="13">31286</strain>
    </source>
</reference>
<evidence type="ECO:0000256" key="1">
    <source>
        <dbReference type="ARBA" id="ARBA00001991"/>
    </source>
</evidence>
<evidence type="ECO:0000256" key="5">
    <source>
        <dbReference type="ARBA" id="ARBA00006551"/>
    </source>
</evidence>
<dbReference type="RefSeq" id="YP_009173934.1">
    <property type="nucleotide sequence ID" value="NC_028099.1"/>
</dbReference>
<organism evidence="13 14">
    <name type="scientific">Felid gammaherpesvirus 1</name>
    <dbReference type="NCBI Taxonomy" id="2560468"/>
    <lineage>
        <taxon>Viruses</taxon>
        <taxon>Duplodnaviria</taxon>
        <taxon>Heunggongvirae</taxon>
        <taxon>Peploviricota</taxon>
        <taxon>Herviviricetes</taxon>
        <taxon>Herpesvirales</taxon>
        <taxon>Orthoherpesviridae</taxon>
        <taxon>Gammaherpesvirinae</taxon>
        <taxon>Percavirus</taxon>
        <taxon>Percavirus felidgamma1</taxon>
    </lineage>
</organism>
<keyword evidence="10" id="KW-1035">Host cytoplasm</keyword>
<evidence type="ECO:0000313" key="13">
    <source>
        <dbReference type="EMBL" id="ALE14769.1"/>
    </source>
</evidence>
<keyword evidence="8" id="KW-0946">Virion</keyword>
<evidence type="ECO:0000256" key="7">
    <source>
        <dbReference type="ARBA" id="ARBA00022812"/>
    </source>
</evidence>
<evidence type="ECO:0000256" key="12">
    <source>
        <dbReference type="SAM" id="MobiDB-lite"/>
    </source>
</evidence>
<dbReference type="Pfam" id="PF04533">
    <property type="entry name" value="Herpes_U44"/>
    <property type="match status" value="1"/>
</dbReference>
<dbReference type="InterPro" id="IPR007619">
    <property type="entry name" value="Herpes_U44"/>
</dbReference>
<accession>A0A0M5L4A8</accession>
<evidence type="ECO:0000256" key="4">
    <source>
        <dbReference type="ARBA" id="ARBA00004328"/>
    </source>
</evidence>
<feature type="region of interest" description="Disordered" evidence="12">
    <location>
        <begin position="180"/>
        <end position="206"/>
    </location>
</feature>
<keyword evidence="7" id="KW-1040">Host Golgi apparatus</keyword>
<dbReference type="Proteomes" id="UP000152314">
    <property type="component" value="Segment"/>
</dbReference>
<evidence type="ECO:0000256" key="8">
    <source>
        <dbReference type="ARBA" id="ARBA00022844"/>
    </source>
</evidence>
<name>A0A0M5L4A8_9GAMA</name>
<keyword evidence="14" id="KW-1185">Reference proteome</keyword>
<sequence length="206" mass="23204">MSNWLQFSCCGLWPFGRLTPRYERLLSNNDEYSRIKSEIDIGLPPGVSIGDMFQNNQSTEILKQAYLLAVQSNNITDYLQRFDCVRIPESCKHTIANQISKLKSVQYIIWNTMISMAIGNVTIDDSALKALLDKQAGESIALIEMEKLVTALQMDVSKNWAHEIAQTVVQPPQSVITITNNPDLQTLTNPNQTTSKNSNKQIEILN</sequence>
<evidence type="ECO:0000256" key="6">
    <source>
        <dbReference type="ARBA" id="ARBA00022553"/>
    </source>
</evidence>
<comment type="similarity">
    <text evidence="5">Belongs to the herpesviridae UL51 family.</text>
</comment>
<dbReference type="GeneID" id="26100448"/>
<evidence type="ECO:0000313" key="14">
    <source>
        <dbReference type="Proteomes" id="UP000152314"/>
    </source>
</evidence>
<keyword evidence="6" id="KW-0597">Phosphoprotein</keyword>